<feature type="region of interest" description="Disordered" evidence="1">
    <location>
        <begin position="293"/>
        <end position="393"/>
    </location>
</feature>
<feature type="region of interest" description="Disordered" evidence="1">
    <location>
        <begin position="1"/>
        <end position="21"/>
    </location>
</feature>
<feature type="compositionally biased region" description="Low complexity" evidence="1">
    <location>
        <begin position="302"/>
        <end position="315"/>
    </location>
</feature>
<organism evidence="2 3">
    <name type="scientific">Streptomyces marispadix</name>
    <dbReference type="NCBI Taxonomy" id="2922868"/>
    <lineage>
        <taxon>Bacteria</taxon>
        <taxon>Bacillati</taxon>
        <taxon>Actinomycetota</taxon>
        <taxon>Actinomycetes</taxon>
        <taxon>Kitasatosporales</taxon>
        <taxon>Streptomycetaceae</taxon>
        <taxon>Streptomyces</taxon>
    </lineage>
</organism>
<evidence type="ECO:0000313" key="2">
    <source>
        <dbReference type="EMBL" id="MCH6162302.1"/>
    </source>
</evidence>
<protein>
    <submittedName>
        <fullName evidence="2">Uncharacterized protein</fullName>
    </submittedName>
</protein>
<accession>A0ABS9T1A7</accession>
<evidence type="ECO:0000256" key="1">
    <source>
        <dbReference type="SAM" id="MobiDB-lite"/>
    </source>
</evidence>
<dbReference type="RefSeq" id="WP_241061188.1">
    <property type="nucleotide sequence ID" value="NZ_JAKWJU010000002.1"/>
</dbReference>
<dbReference type="EMBL" id="JAKWJU010000002">
    <property type="protein sequence ID" value="MCH6162302.1"/>
    <property type="molecule type" value="Genomic_DNA"/>
</dbReference>
<comment type="caution">
    <text evidence="2">The sequence shown here is derived from an EMBL/GenBank/DDBJ whole genome shotgun (WGS) entry which is preliminary data.</text>
</comment>
<feature type="compositionally biased region" description="Gly residues" evidence="1">
    <location>
        <begin position="316"/>
        <end position="343"/>
    </location>
</feature>
<name>A0ABS9T1A7_9ACTN</name>
<dbReference type="Proteomes" id="UP001166784">
    <property type="component" value="Unassembled WGS sequence"/>
</dbReference>
<keyword evidence="3" id="KW-1185">Reference proteome</keyword>
<reference evidence="2" key="1">
    <citation type="submission" date="2022-03" db="EMBL/GenBank/DDBJ databases">
        <authorList>
            <person name="Santos J.D.N."/>
            <person name="Kallscheuer N."/>
            <person name="Jogler C."/>
            <person name="Lage O.M."/>
        </authorList>
    </citation>
    <scope>NUCLEOTIDE SEQUENCE</scope>
    <source>
        <strain evidence="2">M600PL45_2</strain>
    </source>
</reference>
<feature type="compositionally biased region" description="Basic and acidic residues" evidence="1">
    <location>
        <begin position="369"/>
        <end position="382"/>
    </location>
</feature>
<gene>
    <name evidence="2" type="ORF">MMA15_18500</name>
</gene>
<feature type="compositionally biased region" description="Polar residues" evidence="1">
    <location>
        <begin position="1"/>
        <end position="11"/>
    </location>
</feature>
<sequence length="393" mass="40913">MTTAIAVTSHSHMLPPPDRNTPRAYTFQPPEEQAFDVALAETQRLVELHGHVVVVHPTTLPKTFLHRLHAIRSVLESDRIALMPTSLPPLGTAVLVRQLRQLSLCEFSPGVLGASVRLLAHYIYAGALLNSVAKLDHLPGSLTANAKSWNPRAQFAVLAAPTPQLVRTDSAGGSGGAGTGGASGSGAGLRATLAGPQFPTHLTVARGQLNSQWVSSSLAPQWRVGDVQETYLPDESSAWWGTGRLVEFAAAIPDVSVLYRLVSSVRRDECHWCGLELIGDRCAFCAAPAPYGQGPRTRGAQAARSVPSRSGVRPGSVGGRSGAGTAGGPPGGSASGAGSGAGRDGGRRNELPGRGSSGLAAFLKQKHAAAAERSESRSESQSRHAVVADPRGL</sequence>
<reference evidence="2" key="2">
    <citation type="journal article" date="2023" name="Int. J. Syst. Evol. Microbiol.">
        <title>Streptomyces marispadix sp. nov., isolated from marine beach sediment of the Northern Coast of Portugal.</title>
        <authorList>
            <person name="dos Santos J.D.N."/>
            <person name="Vitorino I.R."/>
            <person name="Kallscheuer N."/>
            <person name="Srivastava A."/>
            <person name="Krautwurst S."/>
            <person name="Marz M."/>
            <person name="Jogler C."/>
            <person name="Lobo Da Cunha A."/>
            <person name="Catita J."/>
            <person name="Goncalves H."/>
            <person name="Gonzalez I."/>
            <person name="Reyes F."/>
            <person name="Lage O.M."/>
        </authorList>
    </citation>
    <scope>NUCLEOTIDE SEQUENCE</scope>
    <source>
        <strain evidence="2">M600PL45_2</strain>
    </source>
</reference>
<proteinExistence type="predicted"/>
<evidence type="ECO:0000313" key="3">
    <source>
        <dbReference type="Proteomes" id="UP001166784"/>
    </source>
</evidence>